<keyword evidence="3 5" id="KW-0805">Transcription regulation</keyword>
<keyword evidence="1 5" id="KW-0378">Hydrolase</keyword>
<dbReference type="SMART" id="SM00357">
    <property type="entry name" value="CSP"/>
    <property type="match status" value="1"/>
</dbReference>
<dbReference type="NCBIfam" id="NF006886">
    <property type="entry name" value="PRK09376.1"/>
    <property type="match status" value="1"/>
</dbReference>
<dbReference type="InterPro" id="IPR011112">
    <property type="entry name" value="Rho-like_N"/>
</dbReference>
<keyword evidence="5" id="KW-0547">Nucleotide-binding</keyword>
<comment type="similarity">
    <text evidence="5 6">Belongs to the Rho family.</text>
</comment>
<reference evidence="9 10" key="1">
    <citation type="journal article" date="2019" name="Int. J. Syst. Evol. Microbiol.">
        <title>The Global Catalogue of Microorganisms (GCM) 10K type strain sequencing project: providing services to taxonomists for standard genome sequencing and annotation.</title>
        <authorList>
            <consortium name="The Broad Institute Genomics Platform"/>
            <consortium name="The Broad Institute Genome Sequencing Center for Infectious Disease"/>
            <person name="Wu L."/>
            <person name="Ma J."/>
        </authorList>
    </citation>
    <scope>NUCLEOTIDE SEQUENCE [LARGE SCALE GENOMIC DNA]</scope>
    <source>
        <strain evidence="9 10">JCM 13813</strain>
    </source>
</reference>
<protein>
    <recommendedName>
        <fullName evidence="5">Transcription termination factor Rho</fullName>
        <ecNumber evidence="5">3.6.4.-</ecNumber>
    </recommendedName>
    <alternativeName>
        <fullName evidence="5">ATP-dependent helicase Rho</fullName>
    </alternativeName>
</protein>
<feature type="compositionally biased region" description="Basic and acidic residues" evidence="7">
    <location>
        <begin position="190"/>
        <end position="231"/>
    </location>
</feature>
<dbReference type="Gene3D" id="3.40.50.300">
    <property type="entry name" value="P-loop containing nucleotide triphosphate hydrolases"/>
    <property type="match status" value="1"/>
</dbReference>
<gene>
    <name evidence="5" type="primary">rho</name>
    <name evidence="9" type="ORF">GCM10009726_29810</name>
</gene>
<comment type="subunit">
    <text evidence="5">Homohexamer. The homohexamer assembles into an open ring structure.</text>
</comment>
<proteinExistence type="inferred from homology"/>
<dbReference type="HAMAP" id="MF_01884">
    <property type="entry name" value="Rho"/>
    <property type="match status" value="1"/>
</dbReference>
<dbReference type="SUPFAM" id="SSF50249">
    <property type="entry name" value="Nucleic acid-binding proteins"/>
    <property type="match status" value="1"/>
</dbReference>
<evidence type="ECO:0000256" key="3">
    <source>
        <dbReference type="ARBA" id="ARBA00023015"/>
    </source>
</evidence>
<dbReference type="PROSITE" id="PS51856">
    <property type="entry name" value="RHO_RNA_BD"/>
    <property type="match status" value="1"/>
</dbReference>
<comment type="function">
    <text evidence="5">Facilitates transcription termination by a mechanism that involves Rho binding to the nascent RNA, activation of Rho's RNA-dependent ATPase activity, and release of the mRNA from the DNA template.</text>
</comment>
<dbReference type="PANTHER" id="PTHR46425">
    <property type="entry name" value="TRANSCRIPTION TERMINATION FACTOR RHO"/>
    <property type="match status" value="1"/>
</dbReference>
<evidence type="ECO:0000256" key="6">
    <source>
        <dbReference type="PROSITE-ProRule" id="PRU01203"/>
    </source>
</evidence>
<dbReference type="InterPro" id="IPR012340">
    <property type="entry name" value="NA-bd_OB-fold"/>
</dbReference>
<feature type="binding site" evidence="5">
    <location>
        <begin position="393"/>
        <end position="398"/>
    </location>
    <ligand>
        <name>ATP</name>
        <dbReference type="ChEBI" id="CHEBI:30616"/>
    </ligand>
</feature>
<evidence type="ECO:0000259" key="8">
    <source>
        <dbReference type="PROSITE" id="PS51856"/>
    </source>
</evidence>
<feature type="domain" description="Rho RNA-BD" evidence="8">
    <location>
        <begin position="275"/>
        <end position="350"/>
    </location>
</feature>
<feature type="compositionally biased region" description="Low complexity" evidence="7">
    <location>
        <begin position="74"/>
        <end position="102"/>
    </location>
</feature>
<dbReference type="EC" id="3.6.4.-" evidence="5"/>
<dbReference type="Pfam" id="PF00006">
    <property type="entry name" value="ATP-synt_ab"/>
    <property type="match status" value="1"/>
</dbReference>
<evidence type="ECO:0000256" key="7">
    <source>
        <dbReference type="SAM" id="MobiDB-lite"/>
    </source>
</evidence>
<dbReference type="EMBL" id="BAAAMQ010000015">
    <property type="protein sequence ID" value="GAA2112796.1"/>
    <property type="molecule type" value="Genomic_DNA"/>
</dbReference>
<keyword evidence="10" id="KW-1185">Reference proteome</keyword>
<comment type="caution">
    <text evidence="9">The sequence shown here is derived from an EMBL/GenBank/DDBJ whole genome shotgun (WGS) entry which is preliminary data.</text>
</comment>
<dbReference type="SUPFAM" id="SSF52540">
    <property type="entry name" value="P-loop containing nucleoside triphosphate hydrolases"/>
    <property type="match status" value="1"/>
</dbReference>
<dbReference type="InterPro" id="IPR027417">
    <property type="entry name" value="P-loop_NTPase"/>
</dbReference>
<feature type="binding site" evidence="5">
    <location>
        <position position="436"/>
    </location>
    <ligand>
        <name>ATP</name>
        <dbReference type="ChEBI" id="CHEBI:30616"/>
    </ligand>
</feature>
<evidence type="ECO:0000256" key="5">
    <source>
        <dbReference type="HAMAP-Rule" id="MF_01884"/>
    </source>
</evidence>
<dbReference type="InterPro" id="IPR000194">
    <property type="entry name" value="ATPase_F1/V1/A1_a/bsu_nucl-bd"/>
</dbReference>
<feature type="compositionally biased region" description="Low complexity" evidence="7">
    <location>
        <begin position="1"/>
        <end position="22"/>
    </location>
</feature>
<feature type="region of interest" description="Disordered" evidence="7">
    <location>
        <begin position="1"/>
        <end position="34"/>
    </location>
</feature>
<keyword evidence="4 5" id="KW-0804">Transcription</keyword>
<dbReference type="InterPro" id="IPR011129">
    <property type="entry name" value="CSD"/>
</dbReference>
<keyword evidence="5 6" id="KW-0694">RNA-binding</keyword>
<evidence type="ECO:0000313" key="10">
    <source>
        <dbReference type="Proteomes" id="UP001501161"/>
    </source>
</evidence>
<feature type="compositionally biased region" description="Basic and acidic residues" evidence="7">
    <location>
        <begin position="143"/>
        <end position="169"/>
    </location>
</feature>
<feature type="compositionally biased region" description="Basic and acidic residues" evidence="7">
    <location>
        <begin position="110"/>
        <end position="119"/>
    </location>
</feature>
<accession>A0ABN2XKA2</accession>
<dbReference type="Proteomes" id="UP001501161">
    <property type="component" value="Unassembled WGS sequence"/>
</dbReference>
<dbReference type="PANTHER" id="PTHR46425:SF1">
    <property type="entry name" value="TRANSCRIPTION TERMINATION FACTOR RHO"/>
    <property type="match status" value="1"/>
</dbReference>
<evidence type="ECO:0000256" key="2">
    <source>
        <dbReference type="ARBA" id="ARBA00022806"/>
    </source>
</evidence>
<keyword evidence="5" id="KW-0067">ATP-binding</keyword>
<dbReference type="Pfam" id="PF07498">
    <property type="entry name" value="Rho_N"/>
    <property type="match status" value="1"/>
</dbReference>
<evidence type="ECO:0000256" key="1">
    <source>
        <dbReference type="ARBA" id="ARBA00022801"/>
    </source>
</evidence>
<feature type="compositionally biased region" description="Low complexity" evidence="7">
    <location>
        <begin position="170"/>
        <end position="189"/>
    </location>
</feature>
<dbReference type="InterPro" id="IPR004665">
    <property type="entry name" value="Term_rho"/>
</dbReference>
<dbReference type="RefSeq" id="WP_231252201.1">
    <property type="nucleotide sequence ID" value="NZ_BAAAMQ010000015.1"/>
</dbReference>
<evidence type="ECO:0000256" key="4">
    <source>
        <dbReference type="ARBA" id="ARBA00023163"/>
    </source>
</evidence>
<sequence length="627" mass="67588">MTETPSAATPADSQDAAPDAATKPARKASKSGGLGSMLLADLKSMAGGMGIAGAGSMKKAQLVEAIKAAQSPNASAQKPAQKSSQKSSQKPAEEPAQQEAAPAPDPAPARTDEAARSEEPAPQTTVRTRTRKQRAAEQAAEAAEQKQPEQKQKQDKQQDKQDQKSDKQQGQKQGNQQGAQKQGNQQGQRNQDRQQDQRQDQREQRAQEQRAQEQRAQDRNQDRQQDQRQDQQDDDEDGEGGSRRNRRRRGRDRTTPRTGGNRSEPDTTILEDDVLVPAAGILDVLDNCAFVRTSGYLPGPEDVYLSLSMVRKYHLRRGDAVVGQVRQPREGERREKFNPMVRIDSINGTEAEGAKERPEFSDAVPVHPHQRLRLATDDANPTGKVIDIAAPVGKGQRGLILTPPRTGATSLLQSIAQAVTTNNPECHVMVVLVDARPEEVTDFQRAVKGEVVASTFDRQPADHTLVAELAIERAKRLVELGHDVVVLLDSLTRLGRAYNLAAPANGRVLAGIVDASAVHPTKEFFGAARKIEDAGSLTVLATVAVGTGSATDEFFLEEIAGTENWELALSAERAARGIVPAVDVVASGTRHEEKLLAPAEGAVVGDIRKQLAAADSSQAVSKVIGAR</sequence>
<feature type="region of interest" description="Disordered" evidence="7">
    <location>
        <begin position="69"/>
        <end position="269"/>
    </location>
</feature>
<comment type="caution">
    <text evidence="5">Lacks conserved residue(s) required for the propagation of feature annotation.</text>
</comment>
<dbReference type="InterPro" id="IPR011113">
    <property type="entry name" value="Rho_RNA-bd"/>
</dbReference>
<organism evidence="9 10">
    <name type="scientific">Nocardioides furvisabuli</name>
    <dbReference type="NCBI Taxonomy" id="375542"/>
    <lineage>
        <taxon>Bacteria</taxon>
        <taxon>Bacillati</taxon>
        <taxon>Actinomycetota</taxon>
        <taxon>Actinomycetes</taxon>
        <taxon>Propionibacteriales</taxon>
        <taxon>Nocardioidaceae</taxon>
        <taxon>Nocardioides</taxon>
    </lineage>
</organism>
<keyword evidence="2 5" id="KW-0347">Helicase</keyword>
<name>A0ABN2XKA2_9ACTN</name>
<evidence type="ECO:0000313" key="9">
    <source>
        <dbReference type="EMBL" id="GAA2112796.1"/>
    </source>
</evidence>
<dbReference type="Pfam" id="PF07497">
    <property type="entry name" value="Rho_RNA_bind"/>
    <property type="match status" value="1"/>
</dbReference>
<keyword evidence="5" id="KW-0806">Transcription termination</keyword>
<dbReference type="Gene3D" id="2.40.50.140">
    <property type="entry name" value="Nucleic acid-binding proteins"/>
    <property type="match status" value="1"/>
</dbReference>
<dbReference type="SMART" id="SM00959">
    <property type="entry name" value="Rho_N"/>
    <property type="match status" value="1"/>
</dbReference>